<proteinExistence type="predicted"/>
<dbReference type="PANTHER" id="PTHR31377:SF0">
    <property type="entry name" value="AGMATINE DEIMINASE-RELATED"/>
    <property type="match status" value="1"/>
</dbReference>
<dbReference type="GO" id="GO:0047632">
    <property type="term" value="F:agmatine deiminase activity"/>
    <property type="evidence" value="ECO:0007669"/>
    <property type="project" value="TreeGrafter"/>
</dbReference>
<dbReference type="SUPFAM" id="SSF55909">
    <property type="entry name" value="Pentein"/>
    <property type="match status" value="1"/>
</dbReference>
<protein>
    <submittedName>
        <fullName evidence="2">Uncharacterized protein</fullName>
    </submittedName>
</protein>
<keyword evidence="1" id="KW-0378">Hydrolase</keyword>
<dbReference type="Proteomes" id="UP000723463">
    <property type="component" value="Unassembled WGS sequence"/>
</dbReference>
<reference evidence="2" key="1">
    <citation type="journal article" date="2020" name="Fungal Divers.">
        <title>Resolving the Mortierellaceae phylogeny through synthesis of multi-gene phylogenetics and phylogenomics.</title>
        <authorList>
            <person name="Vandepol N."/>
            <person name="Liber J."/>
            <person name="Desiro A."/>
            <person name="Na H."/>
            <person name="Kennedy M."/>
            <person name="Barry K."/>
            <person name="Grigoriev I.V."/>
            <person name="Miller A.N."/>
            <person name="O'Donnell K."/>
            <person name="Stajich J.E."/>
            <person name="Bonito G."/>
        </authorList>
    </citation>
    <scope>NUCLEOTIDE SEQUENCE</scope>
    <source>
        <strain evidence="2">NRRL 2591</strain>
    </source>
</reference>
<gene>
    <name evidence="2" type="ORF">EC957_007155</name>
</gene>
<dbReference type="Gene3D" id="3.75.10.10">
    <property type="entry name" value="L-arginine/glycine Amidinotransferase, Chain A"/>
    <property type="match status" value="1"/>
</dbReference>
<keyword evidence="3" id="KW-1185">Reference proteome</keyword>
<organism evidence="2 3">
    <name type="scientific">Mortierella hygrophila</name>
    <dbReference type="NCBI Taxonomy" id="979708"/>
    <lineage>
        <taxon>Eukaryota</taxon>
        <taxon>Fungi</taxon>
        <taxon>Fungi incertae sedis</taxon>
        <taxon>Mucoromycota</taxon>
        <taxon>Mortierellomycotina</taxon>
        <taxon>Mortierellomycetes</taxon>
        <taxon>Mortierellales</taxon>
        <taxon>Mortierellaceae</taxon>
        <taxon>Mortierella</taxon>
    </lineage>
</organism>
<evidence type="ECO:0000256" key="1">
    <source>
        <dbReference type="ARBA" id="ARBA00022801"/>
    </source>
</evidence>
<dbReference type="InterPro" id="IPR007466">
    <property type="entry name" value="Peptidyl-Arg-deiminase_porph"/>
</dbReference>
<dbReference type="Pfam" id="PF04371">
    <property type="entry name" value="PAD_porph"/>
    <property type="match status" value="1"/>
</dbReference>
<dbReference type="PANTHER" id="PTHR31377">
    <property type="entry name" value="AGMATINE DEIMINASE-RELATED"/>
    <property type="match status" value="1"/>
</dbReference>
<comment type="caution">
    <text evidence="2">The sequence shown here is derived from an EMBL/GenBank/DDBJ whole genome shotgun (WGS) entry which is preliminary data.</text>
</comment>
<name>A0A9P6FD94_9FUNG</name>
<dbReference type="GO" id="GO:0009446">
    <property type="term" value="P:putrescine biosynthetic process"/>
    <property type="evidence" value="ECO:0007669"/>
    <property type="project" value="InterPro"/>
</dbReference>
<dbReference type="GO" id="GO:0004668">
    <property type="term" value="F:protein-arginine deiminase activity"/>
    <property type="evidence" value="ECO:0007669"/>
    <property type="project" value="InterPro"/>
</dbReference>
<accession>A0A9P6FD94</accession>
<evidence type="ECO:0000313" key="2">
    <source>
        <dbReference type="EMBL" id="KAF9548127.1"/>
    </source>
</evidence>
<evidence type="ECO:0000313" key="3">
    <source>
        <dbReference type="Proteomes" id="UP000723463"/>
    </source>
</evidence>
<dbReference type="EMBL" id="JAAAXW010000033">
    <property type="protein sequence ID" value="KAF9548127.1"/>
    <property type="molecule type" value="Genomic_DNA"/>
</dbReference>
<sequence length="135" mass="14930">MAWPTTLGILHPQKSQGDVTRVVHAVSRFESVQMLHNRVQYNQYAQAIQVLSTTSDAQGNTLRITDLPEPTPFKTRRILLEEVGTFEEVGVETCEKDGSGGINTYMNFLMVNGGVATPEFGDVEADAEAKKIMEE</sequence>
<dbReference type="AlphaFoldDB" id="A0A9P6FD94"/>